<dbReference type="InterPro" id="IPR042097">
    <property type="entry name" value="Aminopeptidase_N-like_N_sf"/>
</dbReference>
<evidence type="ECO:0000259" key="2">
    <source>
        <dbReference type="Pfam" id="PF17900"/>
    </source>
</evidence>
<feature type="domain" description="Aminopeptidase N-like N-terminal" evidence="2">
    <location>
        <begin position="59"/>
        <end position="234"/>
    </location>
</feature>
<sequence>MLKSMHRSLNLFSVLLILTITTIPKENNAQLMKAKEIFSKADSLRGQLTPLRTCYDILYYHLDVRVDIDNKFISGSNLFKFQAINPFNRLQFDLFDNLSIDKIKYQGRDLPFERSYNAVFIDFPKTIEQGKIDSFTVYYSGHPLQATRAPWDGGFDWKTDNNGLPFIATACQGLGASVWWPNKDHQSDEVDSMLISVSVPKNLTNVSNGRLLHTEDLKDGYRKFHWKVENPINNYNVALNIGDYIHFKETYKGEDGNLDLDYYVLRENNKKNKREHLQKNVRETLQAFEHWFGPYPFYKDGYKLVETAHLGMEHQSAIAYGNKYQNGYLGSDGSNTGWGKKWDFIIVHESGHEWFGNNITAKDLGDMWIHESFTNYSEALFIDYFYGKKASQDYVHGNRKGILNDRPLQGPYHVNKEGSGDMYLKGGVIQNMIRTIIDNDEKWRSILRGLNEKFYHSGVDYDDIVNFVSTESGFNLRPFFAQYVQTTGIPTLEIQIGSDGNVLGRWISDIPDFNMPVHIGLKGQKKARILLKDRFTKIEIPGLQKDNIEIDTYNYYIGTLIQ</sequence>
<dbReference type="Gene3D" id="2.60.40.1730">
    <property type="entry name" value="tricorn interacting facor f3 domain"/>
    <property type="match status" value="1"/>
</dbReference>
<dbReference type="GO" id="GO:0008270">
    <property type="term" value="F:zinc ion binding"/>
    <property type="evidence" value="ECO:0007669"/>
    <property type="project" value="InterPro"/>
</dbReference>
<gene>
    <name evidence="3" type="ORF">SAMN05660841_01468</name>
</gene>
<dbReference type="STRING" id="1513896.SAMN05660841_01468"/>
<organism evidence="3 4">
    <name type="scientific">Sphingobacterium nematocida</name>
    <dbReference type="NCBI Taxonomy" id="1513896"/>
    <lineage>
        <taxon>Bacteria</taxon>
        <taxon>Pseudomonadati</taxon>
        <taxon>Bacteroidota</taxon>
        <taxon>Sphingobacteriia</taxon>
        <taxon>Sphingobacteriales</taxon>
        <taxon>Sphingobacteriaceae</taxon>
        <taxon>Sphingobacterium</taxon>
    </lineage>
</organism>
<dbReference type="InterPro" id="IPR045357">
    <property type="entry name" value="Aminopeptidase_N-like_N"/>
</dbReference>
<evidence type="ECO:0000313" key="3">
    <source>
        <dbReference type="EMBL" id="SKB60850.1"/>
    </source>
</evidence>
<evidence type="ECO:0000259" key="1">
    <source>
        <dbReference type="Pfam" id="PF01433"/>
    </source>
</evidence>
<dbReference type="CDD" id="cd09603">
    <property type="entry name" value="M1_APN_like"/>
    <property type="match status" value="1"/>
</dbReference>
<keyword evidence="4" id="KW-1185">Reference proteome</keyword>
<dbReference type="PANTHER" id="PTHR11533">
    <property type="entry name" value="PROTEASE M1 ZINC METALLOPROTEASE"/>
    <property type="match status" value="1"/>
</dbReference>
<name>A0A1T5CNX2_9SPHI</name>
<dbReference type="InterPro" id="IPR050344">
    <property type="entry name" value="Peptidase_M1_aminopeptidases"/>
</dbReference>
<dbReference type="Pfam" id="PF01433">
    <property type="entry name" value="Peptidase_M1"/>
    <property type="match status" value="1"/>
</dbReference>
<protein>
    <submittedName>
        <fullName evidence="3">Peptidase family M1</fullName>
    </submittedName>
</protein>
<dbReference type="GO" id="GO:0042277">
    <property type="term" value="F:peptide binding"/>
    <property type="evidence" value="ECO:0007669"/>
    <property type="project" value="TreeGrafter"/>
</dbReference>
<dbReference type="GO" id="GO:0070006">
    <property type="term" value="F:metalloaminopeptidase activity"/>
    <property type="evidence" value="ECO:0007669"/>
    <property type="project" value="TreeGrafter"/>
</dbReference>
<proteinExistence type="predicted"/>
<dbReference type="Proteomes" id="UP000190150">
    <property type="component" value="Unassembled WGS sequence"/>
</dbReference>
<dbReference type="Gene3D" id="1.10.390.10">
    <property type="entry name" value="Neutral Protease Domain 2"/>
    <property type="match status" value="1"/>
</dbReference>
<dbReference type="SUPFAM" id="SSF55486">
    <property type="entry name" value="Metalloproteases ('zincins'), catalytic domain"/>
    <property type="match status" value="1"/>
</dbReference>
<dbReference type="InterPro" id="IPR014782">
    <property type="entry name" value="Peptidase_M1_dom"/>
</dbReference>
<dbReference type="PANTHER" id="PTHR11533:SF174">
    <property type="entry name" value="PUROMYCIN-SENSITIVE AMINOPEPTIDASE-RELATED"/>
    <property type="match status" value="1"/>
</dbReference>
<dbReference type="GO" id="GO:0005615">
    <property type="term" value="C:extracellular space"/>
    <property type="evidence" value="ECO:0007669"/>
    <property type="project" value="TreeGrafter"/>
</dbReference>
<dbReference type="InterPro" id="IPR027268">
    <property type="entry name" value="Peptidase_M4/M1_CTD_sf"/>
</dbReference>
<dbReference type="Pfam" id="PF17900">
    <property type="entry name" value="Peptidase_M1_N"/>
    <property type="match status" value="1"/>
</dbReference>
<dbReference type="OrthoDB" id="100605at2"/>
<dbReference type="GO" id="GO:0016020">
    <property type="term" value="C:membrane"/>
    <property type="evidence" value="ECO:0007669"/>
    <property type="project" value="TreeGrafter"/>
</dbReference>
<dbReference type="EMBL" id="FUZF01000004">
    <property type="protein sequence ID" value="SKB60850.1"/>
    <property type="molecule type" value="Genomic_DNA"/>
</dbReference>
<reference evidence="4" key="1">
    <citation type="submission" date="2017-02" db="EMBL/GenBank/DDBJ databases">
        <authorList>
            <person name="Varghese N."/>
            <person name="Submissions S."/>
        </authorList>
    </citation>
    <scope>NUCLEOTIDE SEQUENCE [LARGE SCALE GENOMIC DNA]</scope>
    <source>
        <strain evidence="4">DSM 24091</strain>
    </source>
</reference>
<evidence type="ECO:0000313" key="4">
    <source>
        <dbReference type="Proteomes" id="UP000190150"/>
    </source>
</evidence>
<dbReference type="GO" id="GO:0043171">
    <property type="term" value="P:peptide catabolic process"/>
    <property type="evidence" value="ECO:0007669"/>
    <property type="project" value="TreeGrafter"/>
</dbReference>
<dbReference type="SUPFAM" id="SSF63737">
    <property type="entry name" value="Leukotriene A4 hydrolase N-terminal domain"/>
    <property type="match status" value="1"/>
</dbReference>
<dbReference type="GO" id="GO:0005737">
    <property type="term" value="C:cytoplasm"/>
    <property type="evidence" value="ECO:0007669"/>
    <property type="project" value="TreeGrafter"/>
</dbReference>
<dbReference type="AlphaFoldDB" id="A0A1T5CNX2"/>
<accession>A0A1T5CNX2</accession>
<feature type="domain" description="Peptidase M1 membrane alanine aminopeptidase" evidence="1">
    <location>
        <begin position="282"/>
        <end position="483"/>
    </location>
</feature>